<organism evidence="1 2">
    <name type="scientific">Sedimentimonas flavescens</name>
    <dbReference type="NCBI Taxonomy" id="2851012"/>
    <lineage>
        <taxon>Bacteria</taxon>
        <taxon>Pseudomonadati</taxon>
        <taxon>Pseudomonadota</taxon>
        <taxon>Alphaproteobacteria</taxon>
        <taxon>Rhodobacterales</taxon>
        <taxon>Rhodobacter group</taxon>
        <taxon>Sedimentimonas</taxon>
    </lineage>
</organism>
<dbReference type="EMBL" id="JAOWKW010000008">
    <property type="protein sequence ID" value="MCV2879283.1"/>
    <property type="molecule type" value="Genomic_DNA"/>
</dbReference>
<sequence length="94" mass="9379">MIALIGSAAALAMLLTFDPGALKFSDDGGPIRATAVSPSGASAAGGATATALDFVVSGSPNHRVLTPRSEMAMTAASMDVGPPRRSYAVHVPPK</sequence>
<dbReference type="Proteomes" id="UP001526166">
    <property type="component" value="Unassembled WGS sequence"/>
</dbReference>
<reference evidence="1 2" key="1">
    <citation type="submission" date="2022-10" db="EMBL/GenBank/DDBJ databases">
        <title>Sinirhodobacter sp. nov., isolated from ocean surface sediments.</title>
        <authorList>
            <person name="He W."/>
            <person name="Wang L."/>
            <person name="Zhang D.-F."/>
        </authorList>
    </citation>
    <scope>NUCLEOTIDE SEQUENCE [LARGE SCALE GENOMIC DNA]</scope>
    <source>
        <strain evidence="1 2">WL0115</strain>
    </source>
</reference>
<accession>A0ABT3A038</accession>
<evidence type="ECO:0000313" key="1">
    <source>
        <dbReference type="EMBL" id="MCV2879283.1"/>
    </source>
</evidence>
<evidence type="ECO:0000313" key="2">
    <source>
        <dbReference type="Proteomes" id="UP001526166"/>
    </source>
</evidence>
<protein>
    <recommendedName>
        <fullName evidence="3">DUF4124 domain-containing protein</fullName>
    </recommendedName>
</protein>
<gene>
    <name evidence="1" type="ORF">OE699_10480</name>
</gene>
<dbReference type="RefSeq" id="WP_260014965.1">
    <property type="nucleotide sequence ID" value="NZ_JAOALJ010000008.1"/>
</dbReference>
<evidence type="ECO:0008006" key="3">
    <source>
        <dbReference type="Google" id="ProtNLM"/>
    </source>
</evidence>
<comment type="caution">
    <text evidence="1">The sequence shown here is derived from an EMBL/GenBank/DDBJ whole genome shotgun (WGS) entry which is preliminary data.</text>
</comment>
<keyword evidence="2" id="KW-1185">Reference proteome</keyword>
<name>A0ABT3A038_9RHOB</name>
<proteinExistence type="predicted"/>